<dbReference type="InterPro" id="IPR012338">
    <property type="entry name" value="Beta-lactam/transpept-like"/>
</dbReference>
<dbReference type="SUPFAM" id="SSF56601">
    <property type="entry name" value="beta-lactamase/transpeptidase-like"/>
    <property type="match status" value="1"/>
</dbReference>
<dbReference type="EC" id="3.-.-.-" evidence="3"/>
<comment type="caution">
    <text evidence="3">The sequence shown here is derived from an EMBL/GenBank/DDBJ whole genome shotgun (WGS) entry which is preliminary data.</text>
</comment>
<feature type="compositionally biased region" description="Polar residues" evidence="1">
    <location>
        <begin position="1"/>
        <end position="20"/>
    </location>
</feature>
<dbReference type="EMBL" id="JBFNQN010000011">
    <property type="protein sequence ID" value="MEW9266413.1"/>
    <property type="molecule type" value="Genomic_DNA"/>
</dbReference>
<accession>A0ABV3P9T1</accession>
<dbReference type="InterPro" id="IPR050789">
    <property type="entry name" value="Diverse_Enzym_Activities"/>
</dbReference>
<organism evidence="3 4">
    <name type="scientific">Kineococcus endophyticus</name>
    <dbReference type="NCBI Taxonomy" id="1181883"/>
    <lineage>
        <taxon>Bacteria</taxon>
        <taxon>Bacillati</taxon>
        <taxon>Actinomycetota</taxon>
        <taxon>Actinomycetes</taxon>
        <taxon>Kineosporiales</taxon>
        <taxon>Kineosporiaceae</taxon>
        <taxon>Kineococcus</taxon>
    </lineage>
</organism>
<evidence type="ECO:0000256" key="1">
    <source>
        <dbReference type="SAM" id="MobiDB-lite"/>
    </source>
</evidence>
<dbReference type="Proteomes" id="UP001555826">
    <property type="component" value="Unassembled WGS sequence"/>
</dbReference>
<protein>
    <submittedName>
        <fullName evidence="3">Serine hydrolase</fullName>
        <ecNumber evidence="3">3.-.-.-</ecNumber>
    </submittedName>
</protein>
<dbReference type="Gene3D" id="3.40.710.10">
    <property type="entry name" value="DD-peptidase/beta-lactamase superfamily"/>
    <property type="match status" value="1"/>
</dbReference>
<reference evidence="3 4" key="1">
    <citation type="submission" date="2024-07" db="EMBL/GenBank/DDBJ databases">
        <authorList>
            <person name="Thanompreechachai J."/>
            <person name="Duangmal K."/>
        </authorList>
    </citation>
    <scope>NUCLEOTIDE SEQUENCE [LARGE SCALE GENOMIC DNA]</scope>
    <source>
        <strain evidence="3 4">KCTC 19886</strain>
    </source>
</reference>
<dbReference type="Pfam" id="PF00144">
    <property type="entry name" value="Beta-lactamase"/>
    <property type="match status" value="1"/>
</dbReference>
<keyword evidence="3" id="KW-0378">Hydrolase</keyword>
<feature type="domain" description="Beta-lactamase-related" evidence="2">
    <location>
        <begin position="45"/>
        <end position="314"/>
    </location>
</feature>
<dbReference type="GO" id="GO:0016787">
    <property type="term" value="F:hydrolase activity"/>
    <property type="evidence" value="ECO:0007669"/>
    <property type="project" value="UniProtKB-KW"/>
</dbReference>
<feature type="region of interest" description="Disordered" evidence="1">
    <location>
        <begin position="1"/>
        <end position="21"/>
    </location>
</feature>
<name>A0ABV3P9T1_9ACTN</name>
<evidence type="ECO:0000313" key="3">
    <source>
        <dbReference type="EMBL" id="MEW9266413.1"/>
    </source>
</evidence>
<gene>
    <name evidence="3" type="ORF">AB1207_16805</name>
</gene>
<dbReference type="PANTHER" id="PTHR43283:SF7">
    <property type="entry name" value="BETA-LACTAMASE-RELATED DOMAIN-CONTAINING PROTEIN"/>
    <property type="match status" value="1"/>
</dbReference>
<sequence>MSTEATHVSSRSLPRSTPSAQGVDARGLTAFVDALESTAGVEPHSLQVLRHGHVVAEGWWTPFHPDRPHLLYSLSKSFTSTALGFAVAEGLVDLDATILSYFPEFDADVTDERSRRILVRHVANMASGHREETIEQASADPTGDVVRGFLRIPPDAEPGTLFCYNQPCTFSVSAIVQRTSGQGLLEYLRPRLLDPLGVDVENLGWLSDGQGRELGFSGFHAPTELIAKLGQLYLQRGVWEGRRLLAESWVEEATTSHVDNASFNANPDWQQGYGYQFWIARHGYRGDGAYGQFCVVLPEQDVVVAITSQSPDMQAVLDAAWEHLLPAVSDPELPADAAAHDEALARRTSSLALAPLEGPDVVEGEFSAAPGSEPPTLTAVSVRDGELVLSDSGAELRAAVGRGRWTDTGPLSVSGAGDRVDVRFAETPHLLHLTFSDGTFSGRWETWPLHGPALSVLRKPEPSS</sequence>
<evidence type="ECO:0000313" key="4">
    <source>
        <dbReference type="Proteomes" id="UP001555826"/>
    </source>
</evidence>
<keyword evidence="4" id="KW-1185">Reference proteome</keyword>
<evidence type="ECO:0000259" key="2">
    <source>
        <dbReference type="Pfam" id="PF00144"/>
    </source>
</evidence>
<dbReference type="RefSeq" id="WP_367639533.1">
    <property type="nucleotide sequence ID" value="NZ_JBFNQN010000011.1"/>
</dbReference>
<dbReference type="InterPro" id="IPR001466">
    <property type="entry name" value="Beta-lactam-related"/>
</dbReference>
<proteinExistence type="predicted"/>
<dbReference type="PANTHER" id="PTHR43283">
    <property type="entry name" value="BETA-LACTAMASE-RELATED"/>
    <property type="match status" value="1"/>
</dbReference>